<dbReference type="InterPro" id="IPR023753">
    <property type="entry name" value="FAD/NAD-binding_dom"/>
</dbReference>
<keyword evidence="6" id="KW-1185">Reference proteome</keyword>
<dbReference type="PANTHER" id="PTHR48105">
    <property type="entry name" value="THIOREDOXIN REDUCTASE 1-RELATED-RELATED"/>
    <property type="match status" value="1"/>
</dbReference>
<keyword evidence="5" id="KW-0614">Plasmid</keyword>
<feature type="domain" description="FAD/NAD(P)-binding" evidence="4">
    <location>
        <begin position="66"/>
        <end position="347"/>
    </location>
</feature>
<dbReference type="SUPFAM" id="SSF51905">
    <property type="entry name" value="FAD/NAD(P)-binding domain"/>
    <property type="match status" value="2"/>
</dbReference>
<keyword evidence="1" id="KW-0285">Flavoprotein</keyword>
<dbReference type="EMBL" id="AY596296">
    <property type="protein sequence ID" value="AAV44795.1"/>
    <property type="molecule type" value="Genomic_DNA"/>
</dbReference>
<evidence type="ECO:0000313" key="6">
    <source>
        <dbReference type="Proteomes" id="UP000001169"/>
    </source>
</evidence>
<evidence type="ECO:0000313" key="5">
    <source>
        <dbReference type="EMBL" id="AAV44795.1"/>
    </source>
</evidence>
<sequence>MHRRRSGPTSQPLARGERGLPANRSFASLIAWLTSVRLLCRSPPFCCFYSLSTYTTVMYTDGQYDYDVAVVGGGPAGLTSALYTSRLGMDTIVINRGGGRAAMMTDTHNVIGVTEDVSGNEFLETAREQVQDYGGTYERGFVESVDPLADEEDGFTVTTSDGELAVKRVVLATGFADERPDPPLPRTGKGLHWCLHCDAFMFVGEPVFVMGTGEAAAHVAMIMLNYTDDVDILTRGETPEWSDETQTMLDNHPVEIVETELSGKQTDDDGWLSAYEFEDGSVREYKGGFPMLGSDYHAELADELGLDRNDDGTVAVDDHGETSVSGVYAVGDLTPGHNQIPIAMGEGADAGIAIHKDLRKYPRSVDDIESEGAVEDVEVPAVSEELFATALTHEGHAAGPRSEEAPEVRADDD</sequence>
<keyword evidence="2 5" id="KW-0560">Oxidoreductase</keyword>
<evidence type="ECO:0000256" key="3">
    <source>
        <dbReference type="SAM" id="MobiDB-lite"/>
    </source>
</evidence>
<dbReference type="PRINTS" id="PR00368">
    <property type="entry name" value="FADPNR"/>
</dbReference>
<dbReference type="KEGG" id="hma:pNG7078"/>
<protein>
    <submittedName>
        <fullName evidence="5">Thioredoxin reductase</fullName>
        <ecNumber evidence="5">1.8.1.9</ecNumber>
    </submittedName>
</protein>
<feature type="region of interest" description="Disordered" evidence="3">
    <location>
        <begin position="390"/>
        <end position="413"/>
    </location>
</feature>
<feature type="compositionally biased region" description="Basic and acidic residues" evidence="3">
    <location>
        <begin position="393"/>
        <end position="413"/>
    </location>
</feature>
<accession>Q5V6Q7</accession>
<dbReference type="EC" id="1.8.1.9" evidence="5"/>
<reference evidence="5 6" key="1">
    <citation type="journal article" date="2004" name="Genome Res.">
        <title>Genome sequence of Haloarcula marismortui: a halophilic archaeon from the Dead Sea.</title>
        <authorList>
            <person name="Baliga N.S."/>
            <person name="Bonneau R."/>
            <person name="Facciotti M.T."/>
            <person name="Pan M."/>
            <person name="Glusman G."/>
            <person name="Deutsch E.W."/>
            <person name="Shannon P."/>
            <person name="Chiu Y."/>
            <person name="Weng R.S."/>
            <person name="Gan R.R."/>
            <person name="Hung P."/>
            <person name="Date S.V."/>
            <person name="Marcotte E."/>
            <person name="Hood L."/>
            <person name="Ng W.V."/>
        </authorList>
    </citation>
    <scope>NUCLEOTIDE SEQUENCE [LARGE SCALE GENOMIC DNA]</scope>
    <source>
        <strain evidence="6">ATCC 43049 / DSM 3752 / JCM 8966 / VKM B-1809</strain>
        <plasmid evidence="6">Plasmid pNG700</plasmid>
    </source>
</reference>
<name>Q5V6Q7_HALMA</name>
<dbReference type="AlphaFoldDB" id="Q5V6Q7"/>
<evidence type="ECO:0000256" key="1">
    <source>
        <dbReference type="ARBA" id="ARBA00022630"/>
    </source>
</evidence>
<evidence type="ECO:0000259" key="4">
    <source>
        <dbReference type="Pfam" id="PF07992"/>
    </source>
</evidence>
<gene>
    <name evidence="5" type="primary">trxB1</name>
    <name evidence="5" type="ordered locus">pNG7078</name>
</gene>
<dbReference type="Gene3D" id="3.50.50.60">
    <property type="entry name" value="FAD/NAD(P)-binding domain"/>
    <property type="match status" value="2"/>
</dbReference>
<dbReference type="PRINTS" id="PR00469">
    <property type="entry name" value="PNDRDTASEII"/>
</dbReference>
<organism evidence="5 6">
    <name type="scientific">Haloarcula marismortui (strain ATCC 43049 / DSM 3752 / JCM 8966 / VKM B-1809)</name>
    <name type="common">Halobacterium marismortui</name>
    <dbReference type="NCBI Taxonomy" id="272569"/>
    <lineage>
        <taxon>Archaea</taxon>
        <taxon>Methanobacteriati</taxon>
        <taxon>Methanobacteriota</taxon>
        <taxon>Stenosarchaea group</taxon>
        <taxon>Halobacteria</taxon>
        <taxon>Halobacteriales</taxon>
        <taxon>Haloarculaceae</taxon>
        <taxon>Haloarcula</taxon>
    </lineage>
</organism>
<dbReference type="Proteomes" id="UP000001169">
    <property type="component" value="Plasmid pNG700"/>
</dbReference>
<geneLocation type="plasmid" evidence="5 6">
    <name>pNG700</name>
</geneLocation>
<dbReference type="SMR" id="Q5V6Q7"/>
<proteinExistence type="predicted"/>
<dbReference type="HOGENOM" id="CLU_031864_5_0_2"/>
<dbReference type="InterPro" id="IPR036188">
    <property type="entry name" value="FAD/NAD-bd_sf"/>
</dbReference>
<dbReference type="Pfam" id="PF07992">
    <property type="entry name" value="Pyr_redox_2"/>
    <property type="match status" value="1"/>
</dbReference>
<dbReference type="InterPro" id="IPR050097">
    <property type="entry name" value="Ferredoxin-NADP_redctase_2"/>
</dbReference>
<dbReference type="GO" id="GO:0004791">
    <property type="term" value="F:thioredoxin-disulfide reductase (NADPH) activity"/>
    <property type="evidence" value="ECO:0007669"/>
    <property type="project" value="UniProtKB-EC"/>
</dbReference>
<dbReference type="PATRIC" id="fig|272569.17.peg.529"/>
<dbReference type="EnsemblBacteria" id="AAV44795">
    <property type="protein sequence ID" value="AAV44795"/>
    <property type="gene ID" value="pNG7078"/>
</dbReference>
<evidence type="ECO:0000256" key="2">
    <source>
        <dbReference type="ARBA" id="ARBA00023002"/>
    </source>
</evidence>